<evidence type="ECO:0000313" key="7">
    <source>
        <dbReference type="Proteomes" id="UP000324800"/>
    </source>
</evidence>
<feature type="compositionally biased region" description="Basic and acidic residues" evidence="4">
    <location>
        <begin position="463"/>
        <end position="473"/>
    </location>
</feature>
<proteinExistence type="predicted"/>
<feature type="compositionally biased region" description="Low complexity" evidence="4">
    <location>
        <begin position="395"/>
        <end position="410"/>
    </location>
</feature>
<keyword evidence="2 6" id="KW-0396">Initiation factor</keyword>
<dbReference type="GO" id="GO:0003743">
    <property type="term" value="F:translation initiation factor activity"/>
    <property type="evidence" value="ECO:0007669"/>
    <property type="project" value="UniProtKB-KW"/>
</dbReference>
<feature type="compositionally biased region" description="Basic residues" evidence="4">
    <location>
        <begin position="191"/>
        <end position="200"/>
    </location>
</feature>
<dbReference type="PROSITE" id="PS50250">
    <property type="entry name" value="PCI"/>
    <property type="match status" value="1"/>
</dbReference>
<feature type="compositionally biased region" description="Basic residues" evidence="4">
    <location>
        <begin position="370"/>
        <end position="384"/>
    </location>
</feature>
<comment type="caution">
    <text evidence="6">The sequence shown here is derived from an EMBL/GenBank/DDBJ whole genome shotgun (WGS) entry which is preliminary data.</text>
</comment>
<evidence type="ECO:0000313" key="6">
    <source>
        <dbReference type="EMBL" id="KAA6397833.1"/>
    </source>
</evidence>
<feature type="compositionally biased region" description="Acidic residues" evidence="4">
    <location>
        <begin position="177"/>
        <end position="188"/>
    </location>
</feature>
<feature type="region of interest" description="Disordered" evidence="4">
    <location>
        <begin position="682"/>
        <end position="704"/>
    </location>
</feature>
<reference evidence="6 7" key="1">
    <citation type="submission" date="2019-03" db="EMBL/GenBank/DDBJ databases">
        <title>Single cell metagenomics reveals metabolic interactions within the superorganism composed of flagellate Streblomastix strix and complex community of Bacteroidetes bacteria on its surface.</title>
        <authorList>
            <person name="Treitli S.C."/>
            <person name="Kolisko M."/>
            <person name="Husnik F."/>
            <person name="Keeling P."/>
            <person name="Hampl V."/>
        </authorList>
    </citation>
    <scope>NUCLEOTIDE SEQUENCE [LARGE SCALE GENOMIC DNA]</scope>
    <source>
        <strain evidence="6">ST1C</strain>
    </source>
</reference>
<feature type="region of interest" description="Disordered" evidence="4">
    <location>
        <begin position="629"/>
        <end position="664"/>
    </location>
</feature>
<organism evidence="6 7">
    <name type="scientific">Streblomastix strix</name>
    <dbReference type="NCBI Taxonomy" id="222440"/>
    <lineage>
        <taxon>Eukaryota</taxon>
        <taxon>Metamonada</taxon>
        <taxon>Preaxostyla</taxon>
        <taxon>Oxymonadida</taxon>
        <taxon>Streblomastigidae</taxon>
        <taxon>Streblomastix</taxon>
    </lineage>
</organism>
<evidence type="ECO:0000256" key="2">
    <source>
        <dbReference type="ARBA" id="ARBA00022540"/>
    </source>
</evidence>
<dbReference type="PANTHER" id="PTHR10317">
    <property type="entry name" value="EUKARYOTIC TRANSLATION INITIATION FACTOR 3 SUBUNIT E"/>
    <property type="match status" value="1"/>
</dbReference>
<dbReference type="OrthoDB" id="417252at2759"/>
<feature type="compositionally biased region" description="Basic residues" evidence="4">
    <location>
        <begin position="474"/>
        <end position="491"/>
    </location>
</feature>
<feature type="region of interest" description="Disordered" evidence="4">
    <location>
        <begin position="105"/>
        <end position="250"/>
    </location>
</feature>
<name>A0A5J4WSP9_9EUKA</name>
<feature type="region of interest" description="Disordered" evidence="4">
    <location>
        <begin position="370"/>
        <end position="410"/>
    </location>
</feature>
<evidence type="ECO:0000256" key="3">
    <source>
        <dbReference type="ARBA" id="ARBA00022917"/>
    </source>
</evidence>
<feature type="compositionally biased region" description="Polar residues" evidence="4">
    <location>
        <begin position="498"/>
        <end position="508"/>
    </location>
</feature>
<feature type="compositionally biased region" description="Basic and acidic residues" evidence="4">
    <location>
        <begin position="682"/>
        <end position="693"/>
    </location>
</feature>
<feature type="region of interest" description="Disordered" evidence="4">
    <location>
        <begin position="284"/>
        <end position="321"/>
    </location>
</feature>
<keyword evidence="3" id="KW-0648">Protein biosynthesis</keyword>
<gene>
    <name evidence="6" type="ORF">EZS28_006639</name>
</gene>
<dbReference type="GO" id="GO:0005852">
    <property type="term" value="C:eukaryotic translation initiation factor 3 complex"/>
    <property type="evidence" value="ECO:0007669"/>
    <property type="project" value="InterPro"/>
</dbReference>
<feature type="domain" description="PCI" evidence="5">
    <location>
        <begin position="1179"/>
        <end position="1365"/>
    </location>
</feature>
<evidence type="ECO:0000256" key="1">
    <source>
        <dbReference type="ARBA" id="ARBA00022490"/>
    </source>
</evidence>
<accession>A0A5J4WSP9</accession>
<feature type="compositionally biased region" description="Acidic residues" evidence="4">
    <location>
        <begin position="637"/>
        <end position="651"/>
    </location>
</feature>
<evidence type="ECO:0000256" key="4">
    <source>
        <dbReference type="SAM" id="MobiDB-lite"/>
    </source>
</evidence>
<keyword evidence="1" id="KW-0963">Cytoplasm</keyword>
<feature type="compositionally biased region" description="Basic and acidic residues" evidence="4">
    <location>
        <begin position="105"/>
        <end position="165"/>
    </location>
</feature>
<evidence type="ECO:0000259" key="5">
    <source>
        <dbReference type="PROSITE" id="PS50250"/>
    </source>
</evidence>
<feature type="compositionally biased region" description="Polar residues" evidence="4">
    <location>
        <begin position="208"/>
        <end position="223"/>
    </location>
</feature>
<dbReference type="InterPro" id="IPR000717">
    <property type="entry name" value="PCI_dom"/>
</dbReference>
<feature type="region of interest" description="Disordered" evidence="4">
    <location>
        <begin position="442"/>
        <end position="508"/>
    </location>
</feature>
<feature type="compositionally biased region" description="Low complexity" evidence="4">
    <location>
        <begin position="224"/>
        <end position="241"/>
    </location>
</feature>
<dbReference type="EMBL" id="SNRW01001094">
    <property type="protein sequence ID" value="KAA6397833.1"/>
    <property type="molecule type" value="Genomic_DNA"/>
</dbReference>
<dbReference type="Proteomes" id="UP000324800">
    <property type="component" value="Unassembled WGS sequence"/>
</dbReference>
<dbReference type="InterPro" id="IPR016650">
    <property type="entry name" value="eIF3e"/>
</dbReference>
<protein>
    <submittedName>
        <fullName evidence="6">Putative eukaryotic translation initiation factor 3 subunit E</fullName>
    </submittedName>
</protein>
<sequence length="1397" mass="164055">MKRLGIEEVQDVDEELKQGQDSKLSKTELRKVIEENRKRKSYYKLAQKKKSEYFEQNEDPIDLEALLNEIDTTLPPQERQKQLQLKVRKILDERRWRKRRIREDERVERRKEKERRYTDRKERRIRQDGETDEQYEQRMKQEDERDQIEREKRREQRKKEKEEKKKNKIKKLRRGGDDDEDDDDEDEEERHHHHKHHHIKQEKDGSDNEQQSHSTSRSNKDLNSQSSSFSSSSSSSEYSSSTKKGVLGRYKQHGYAAIWRDDYDERMKDLQDFDLKEFYQIEVERTEKEERERKKGRDRQKDMELREKYKQWRKKKEQEQQNKRLLLEERQMRIKRGQSLGNLTEILKGYNFKQGQGYEGQEEELLRQLMKKHKHKHRHSKVKHQLYNADGSKVDLNPDNDSRSSRSSSYSDLDSLFHSFYSDSDSILSSSSSSSSLESFISQQSDYSGSNEKDYPDDENLSETEREMREIKRKEIRRKRRKRRKERRQLKKQLEQLVSTNGGINDDNLTQAQKMDLIRKRLELIQQQGSGYNIHSGDPLYLLLKQVSFSYQTQSQQSSLSRNKRSSRLFSVPNSIWAQLGYNQDQMPGDEILEKQKKLNLGIGLMNMPQKGKYDFFLGFGIDKDELDSTSDRIREDEECNEDEEGEFDINDDNKNNEIKKRKKQQKLRNIAKNMFLSDQIGDKDKDANKDGEGSEGMNKSDSLIMNQKNKRQSLFKDNILSLLQLQIEQFAQYILLPPGKAFAGYILPPLHRILNISNEIDRCLTMLQSVALLTTAQLVERRLEITSGQKEYWADYIQNYQQKENNQGEISIGFLYIETIGGKEIEIGLYDIQGSIKHALQQLIDWYGTGEEGGLNSILKHISYGYGNVQDVEINQGMNKDKDNEINKEDEYNIKQMKMNLRKKGLGAAEIDNYIRKRYQNQQKGRIMRGLSVLKKNLRKENLFDFECSDEEEENNKVNIINIQIQKEDLVRQNLHMGYLTRMKQINIIIENSNQEEVELRSKCPLEVRKEIRLLGKALIQLARLICKEHQLAHGMGNRNIMSVCKTDFLTLKYLDPRLQNKIIKFLSDLNPRPDNLGPLQLKNLPGENSEKALKEITAKIEEKADNPDAQKPALLWGKFCFELLLQRWGNCKETFAKIDEIIDNYNQTSASSTQSQQDPIEISAAVLLQRTWLAHWYLFYAFQAPDQQFHFAEWIFQEKNLPVLNSCSPHLLQYAIASSLITKQKVGRSQILLREAQKAVQFTDKEVSKDPLSQFIRALLLDGDVETASELIKTCEDDLYPRDFFLHQHKDDLITAQKELVIEILLRTRTRVLISEIQELLHIDDQTAANRLLLNASTHPRTTYLDAHIDFEGGEAYADVWSNSAYRQVVDKTKVLPARLATLAAQLERRQGAKQ</sequence>